<dbReference type="EMBL" id="BMKR01000047">
    <property type="protein sequence ID" value="GGG09293.1"/>
    <property type="molecule type" value="Genomic_DNA"/>
</dbReference>
<dbReference type="Proteomes" id="UP000637643">
    <property type="component" value="Unassembled WGS sequence"/>
</dbReference>
<keyword evidence="5" id="KW-1185">Reference proteome</keyword>
<feature type="region of interest" description="Disordered" evidence="2">
    <location>
        <begin position="588"/>
        <end position="634"/>
    </location>
</feature>
<organism evidence="4 5">
    <name type="scientific">Paenibacillus albidus</name>
    <dbReference type="NCBI Taxonomy" id="2041023"/>
    <lineage>
        <taxon>Bacteria</taxon>
        <taxon>Bacillati</taxon>
        <taxon>Bacillota</taxon>
        <taxon>Bacilli</taxon>
        <taxon>Bacillales</taxon>
        <taxon>Paenibacillaceae</taxon>
        <taxon>Paenibacillus</taxon>
    </lineage>
</organism>
<dbReference type="PANTHER" id="PTHR45867">
    <property type="entry name" value="PURPLE ACID PHOSPHATASE"/>
    <property type="match status" value="1"/>
</dbReference>
<dbReference type="InterPro" id="IPR003343">
    <property type="entry name" value="Big_2"/>
</dbReference>
<reference evidence="4" key="1">
    <citation type="journal article" date="2014" name="Int. J. Syst. Evol. Microbiol.">
        <title>Complete genome sequence of Corynebacterium casei LMG S-19264T (=DSM 44701T), isolated from a smear-ripened cheese.</title>
        <authorList>
            <consortium name="US DOE Joint Genome Institute (JGI-PGF)"/>
            <person name="Walter F."/>
            <person name="Albersmeier A."/>
            <person name="Kalinowski J."/>
            <person name="Ruckert C."/>
        </authorList>
    </citation>
    <scope>NUCLEOTIDE SEQUENCE</scope>
    <source>
        <strain evidence="4">CGMCC 1.16134</strain>
    </source>
</reference>
<name>A0A917FWR2_9BACL</name>
<dbReference type="InterPro" id="IPR008963">
    <property type="entry name" value="Purple_acid_Pase-like_N"/>
</dbReference>
<dbReference type="SUPFAM" id="SSF56300">
    <property type="entry name" value="Metallo-dependent phosphatases"/>
    <property type="match status" value="1"/>
</dbReference>
<reference evidence="4" key="2">
    <citation type="submission" date="2020-09" db="EMBL/GenBank/DDBJ databases">
        <authorList>
            <person name="Sun Q."/>
            <person name="Zhou Y."/>
        </authorList>
    </citation>
    <scope>NUCLEOTIDE SEQUENCE</scope>
    <source>
        <strain evidence="4">CGMCC 1.16134</strain>
    </source>
</reference>
<dbReference type="SMART" id="SM00635">
    <property type="entry name" value="BID_2"/>
    <property type="match status" value="2"/>
</dbReference>
<dbReference type="Pfam" id="PF00149">
    <property type="entry name" value="Metallophos"/>
    <property type="match status" value="1"/>
</dbReference>
<dbReference type="Gene3D" id="2.60.40.380">
    <property type="entry name" value="Purple acid phosphatase-like, N-terminal"/>
    <property type="match status" value="1"/>
</dbReference>
<feature type="domain" description="SLH" evidence="3">
    <location>
        <begin position="887"/>
        <end position="945"/>
    </location>
</feature>
<dbReference type="Gene3D" id="2.60.40.1080">
    <property type="match status" value="3"/>
</dbReference>
<gene>
    <name evidence="4" type="ORF">GCM10010912_62260</name>
</gene>
<feature type="compositionally biased region" description="Pro residues" evidence="2">
    <location>
        <begin position="593"/>
        <end position="613"/>
    </location>
</feature>
<dbReference type="SUPFAM" id="SSF49363">
    <property type="entry name" value="Purple acid phosphatase, N-terminal domain"/>
    <property type="match status" value="1"/>
</dbReference>
<feature type="domain" description="SLH" evidence="3">
    <location>
        <begin position="823"/>
        <end position="886"/>
    </location>
</feature>
<dbReference type="InterPro" id="IPR001119">
    <property type="entry name" value="SLH_dom"/>
</dbReference>
<dbReference type="Pfam" id="PF16656">
    <property type="entry name" value="Pur_ac_phosph_N"/>
    <property type="match status" value="1"/>
</dbReference>
<dbReference type="InterPro" id="IPR015914">
    <property type="entry name" value="PAPs_N"/>
</dbReference>
<sequence>MLRIGGHSSIYNTNNDGTIRVHRAEASGLEPGTAYVYRVGDGITHVSSQGTFTTSGGDSETTEFLFIGDSQADSQAGFELWRNTVREAFAFLPDADMLVHAGDMVDKGFEQEQWNWWFGAAQEQLMNTTLVPIIGNHEVMGTNGDGDYLAQFHNPQNGAASVKGTNFSFDIKDTHFVVMNTEHGEAEFTEQALWLDQDLSATDKKWKVVFFHQGPYGSIYSNERVQSAWVPVFDKHEVDLVMNGHDHIYMRSYPMKGGEQVPEQEGTRYVIGGSSGPKFYALTPRFWQEKIYDEDQQIFTAVQITEDEITIVARTNNGTEIDRLVISKPEPESVTLDRTEAELEPGQTVRLQAKVLPDKAANLKVNWSVLPGQPENTVTVDTYGLVTAKRPGTAKVRAAVEGYPEIYAESTITVDAVASISLQGKSVLQPGGQDQTVTEAVYASGKRIPVIEGLQYSSQNEQVATVTDQGLVEAGAEGSTVISVTYREFTAQYDLIVSSDGTAVRTGIKIDGPDRLEKGSRDTVVVQAVYSDGSLWKLTEGLRYDTSDASVALISDEGVIEALNTGTALLGAEYQGMRAEYRLEVWSAGAEPSPAPSPDPGTSPSPGPAPTPEPATGGWTAPAQSPSPAATPEPGVVTITETQLTGKRNAQGEVLISAGKKWSELVLPGNAAGLLGDAVLVVREGGLEVRIPAGVLAELSSLAPGGNAASSTIVLRAAEVPGSAAADLVDRAARLTGAQIRLVSDMRDWSLSLTTSQGQTVTLTQFESPITVAYDMGSAAPNDLLALYHVQEDGTLQYAGGEWAEGKWSAPVTHFSKYAVLEYDKRFNDLPPGHWAEGAVKKLAARQLVQGVAAGRFDPDRAVTRAEFTAMLVRALGLSGEAPSVYDDVKAGKWYAEAVGQAKQAGIVNGRSDSRFGPEEAISRQEMAAMLVRAYRYAAGAAVQNTSAPQSVAFADLGATPQWAKMAVEEAAGFGLMKGRGAGRFGPALNGTRAESAQMILNLLDILK</sequence>
<accession>A0A917FWR2</accession>
<proteinExistence type="predicted"/>
<keyword evidence="1" id="KW-0732">Signal</keyword>
<dbReference type="PROSITE" id="PS51272">
    <property type="entry name" value="SLH"/>
    <property type="match status" value="3"/>
</dbReference>
<dbReference type="Gene3D" id="3.60.21.10">
    <property type="match status" value="1"/>
</dbReference>
<dbReference type="GO" id="GO:0046872">
    <property type="term" value="F:metal ion binding"/>
    <property type="evidence" value="ECO:0007669"/>
    <property type="project" value="InterPro"/>
</dbReference>
<evidence type="ECO:0000313" key="4">
    <source>
        <dbReference type="EMBL" id="GGG09293.1"/>
    </source>
</evidence>
<dbReference type="InterPro" id="IPR004843">
    <property type="entry name" value="Calcineurin-like_PHP"/>
</dbReference>
<dbReference type="Pfam" id="PF00395">
    <property type="entry name" value="SLH"/>
    <property type="match status" value="3"/>
</dbReference>
<dbReference type="SUPFAM" id="SSF49373">
    <property type="entry name" value="Invasin/intimin cell-adhesion fragments"/>
    <property type="match status" value="2"/>
</dbReference>
<comment type="caution">
    <text evidence="4">The sequence shown here is derived from an EMBL/GenBank/DDBJ whole genome shotgun (WGS) entry which is preliminary data.</text>
</comment>
<evidence type="ECO:0000256" key="2">
    <source>
        <dbReference type="SAM" id="MobiDB-lite"/>
    </source>
</evidence>
<feature type="domain" description="SLH" evidence="3">
    <location>
        <begin position="951"/>
        <end position="1008"/>
    </location>
</feature>
<dbReference type="InterPro" id="IPR008964">
    <property type="entry name" value="Invasin/intimin_cell_adhesion"/>
</dbReference>
<evidence type="ECO:0000259" key="3">
    <source>
        <dbReference type="PROSITE" id="PS51272"/>
    </source>
</evidence>
<feature type="compositionally biased region" description="Low complexity" evidence="2">
    <location>
        <begin position="614"/>
        <end position="632"/>
    </location>
</feature>
<protein>
    <recommendedName>
        <fullName evidence="3">SLH domain-containing protein</fullName>
    </recommendedName>
</protein>
<dbReference type="PANTHER" id="PTHR45867:SF3">
    <property type="entry name" value="ACID PHOSPHATASE TYPE 7"/>
    <property type="match status" value="1"/>
</dbReference>
<dbReference type="AlphaFoldDB" id="A0A917FWR2"/>
<dbReference type="Pfam" id="PF02368">
    <property type="entry name" value="Big_2"/>
    <property type="match status" value="2"/>
</dbReference>
<dbReference type="InterPro" id="IPR029052">
    <property type="entry name" value="Metallo-depent_PP-like"/>
</dbReference>
<evidence type="ECO:0000313" key="5">
    <source>
        <dbReference type="Proteomes" id="UP000637643"/>
    </source>
</evidence>
<dbReference type="GO" id="GO:0003993">
    <property type="term" value="F:acid phosphatase activity"/>
    <property type="evidence" value="ECO:0007669"/>
    <property type="project" value="InterPro"/>
</dbReference>
<evidence type="ECO:0000256" key="1">
    <source>
        <dbReference type="ARBA" id="ARBA00022729"/>
    </source>
</evidence>